<feature type="transmembrane region" description="Helical" evidence="2">
    <location>
        <begin position="574"/>
        <end position="596"/>
    </location>
</feature>
<gene>
    <name evidence="3" type="ORF">QBA35_37620</name>
</gene>
<feature type="transmembrane region" description="Helical" evidence="2">
    <location>
        <begin position="548"/>
        <end position="567"/>
    </location>
</feature>
<keyword evidence="2" id="KW-0812">Transmembrane</keyword>
<dbReference type="RefSeq" id="WP_334661509.1">
    <property type="nucleotide sequence ID" value="NZ_JARULZ010000002.1"/>
</dbReference>
<feature type="region of interest" description="Disordered" evidence="1">
    <location>
        <begin position="423"/>
        <end position="502"/>
    </location>
</feature>
<evidence type="ECO:0000313" key="3">
    <source>
        <dbReference type="EMBL" id="MEH0638888.1"/>
    </source>
</evidence>
<dbReference type="EMBL" id="JARULZ010000002">
    <property type="protein sequence ID" value="MEH0638888.1"/>
    <property type="molecule type" value="Genomic_DNA"/>
</dbReference>
<organism evidence="3 4">
    <name type="scientific">Streptomyces bottropensis</name>
    <dbReference type="NCBI Taxonomy" id="42235"/>
    <lineage>
        <taxon>Bacteria</taxon>
        <taxon>Bacillati</taxon>
        <taxon>Actinomycetota</taxon>
        <taxon>Actinomycetes</taxon>
        <taxon>Kitasatosporales</taxon>
        <taxon>Streptomycetaceae</taxon>
        <taxon>Streptomyces</taxon>
    </lineage>
</organism>
<proteinExistence type="predicted"/>
<feature type="transmembrane region" description="Helical" evidence="2">
    <location>
        <begin position="608"/>
        <end position="628"/>
    </location>
</feature>
<keyword evidence="2" id="KW-0472">Membrane</keyword>
<feature type="compositionally biased region" description="Low complexity" evidence="1">
    <location>
        <begin position="488"/>
        <end position="498"/>
    </location>
</feature>
<keyword evidence="2" id="KW-1133">Transmembrane helix</keyword>
<feature type="compositionally biased region" description="Acidic residues" evidence="1">
    <location>
        <begin position="438"/>
        <end position="473"/>
    </location>
</feature>
<evidence type="ECO:0000256" key="2">
    <source>
        <dbReference type="SAM" id="Phobius"/>
    </source>
</evidence>
<name>A0ABU8AYW4_9ACTN</name>
<evidence type="ECO:0000313" key="4">
    <source>
        <dbReference type="Proteomes" id="UP001310290"/>
    </source>
</evidence>
<evidence type="ECO:0000256" key="1">
    <source>
        <dbReference type="SAM" id="MobiDB-lite"/>
    </source>
</evidence>
<feature type="region of interest" description="Disordered" evidence="1">
    <location>
        <begin position="330"/>
        <end position="349"/>
    </location>
</feature>
<keyword evidence="4" id="KW-1185">Reference proteome</keyword>
<accession>A0ABU8AYW4</accession>
<comment type="caution">
    <text evidence="3">The sequence shown here is derived from an EMBL/GenBank/DDBJ whole genome shotgun (WGS) entry which is preliminary data.</text>
</comment>
<reference evidence="3" key="1">
    <citation type="submission" date="2023-04" db="EMBL/GenBank/DDBJ databases">
        <title>Genomic diversity of scab-causing Streptomyces spp. in the province of Quebec, Canada.</title>
        <authorList>
            <person name="Biessy A."/>
            <person name="Cadieux M."/>
            <person name="Ciotola M."/>
            <person name="Filion M."/>
        </authorList>
    </citation>
    <scope>NUCLEOTIDE SEQUENCE</scope>
    <source>
        <strain evidence="3">B21-115</strain>
    </source>
</reference>
<feature type="transmembrane region" description="Helical" evidence="2">
    <location>
        <begin position="518"/>
        <end position="542"/>
    </location>
</feature>
<protein>
    <submittedName>
        <fullName evidence="3">Uncharacterized protein</fullName>
    </submittedName>
</protein>
<sequence>MRLSTHETVQRIWTVRLHPQPGGPLLSCPQCTLNGYRLQAASARSAALTHLARHARRDVLPRHLRTCQCRARNCSWHPRHRGCAGPVLLALTCDRSSRVWRLADACAACAAATTNTAVVPDTLLASARARPVGAASRHAHPPHGPGERLRVREMLTYLGVALPRFSSPAARLLALQCALRADGRGRVRLPGGLLRSMRLHSRSELWSELEHAGWLRCSLPRRPPVEARLLDADMQTQTSGRGARAAHWALRPLPLVAPRGMSPAVQLTALVLAAHTSDGVGSAELDVLARLGGQSPQQVEDLLDQLVRCRLLAAWQHLREHDEISWRLPEHSAPSTRGKPVIEHTGRASVSRCSVRAPWSRRGLHAGRGSGHRVQAAARDWLHGVQDALAERAGQPDADPDLYTWATNLVSTSLTHLETGLDDYFASPEQPPKRPLDEPEEEPETDDSLEDDGDAADENDPDWGLDDDGDEREETQTETADGDDDPADTPVVTATAGTSAPRPTVVVHPITSRVARTALTAVALAHLGFVAFITGNVAYFSHYSSDPSFWLLPPFILCAHLLIGSFYGHRQLPAALAILIAPPVVLLMTVGFGLMFSDLHGADINPVVMGMVWVSLFSPGMLTLAYAFRAWFGQIQFVDGR</sequence>
<dbReference type="Proteomes" id="UP001310290">
    <property type="component" value="Unassembled WGS sequence"/>
</dbReference>